<dbReference type="Proteomes" id="UP000184241">
    <property type="component" value="Unassembled WGS sequence"/>
</dbReference>
<organism evidence="7 8">
    <name type="scientific">Clostridium intestinale DSM 6191</name>
    <dbReference type="NCBI Taxonomy" id="1121320"/>
    <lineage>
        <taxon>Bacteria</taxon>
        <taxon>Bacillati</taxon>
        <taxon>Bacillota</taxon>
        <taxon>Clostridia</taxon>
        <taxon>Eubacteriales</taxon>
        <taxon>Clostridiaceae</taxon>
        <taxon>Clostridium</taxon>
    </lineage>
</organism>
<dbReference type="InterPro" id="IPR000064">
    <property type="entry name" value="NLP_P60_dom"/>
</dbReference>
<feature type="domain" description="NlpC/P60" evidence="6">
    <location>
        <begin position="171"/>
        <end position="283"/>
    </location>
</feature>
<evidence type="ECO:0000256" key="5">
    <source>
        <dbReference type="SAM" id="SignalP"/>
    </source>
</evidence>
<dbReference type="GO" id="GO:0008234">
    <property type="term" value="F:cysteine-type peptidase activity"/>
    <property type="evidence" value="ECO:0007669"/>
    <property type="project" value="UniProtKB-KW"/>
</dbReference>
<dbReference type="SUPFAM" id="SSF54001">
    <property type="entry name" value="Cysteine proteinases"/>
    <property type="match status" value="1"/>
</dbReference>
<keyword evidence="3" id="KW-0378">Hydrolase</keyword>
<name>A0A1M5V191_9CLOT</name>
<evidence type="ECO:0000259" key="6">
    <source>
        <dbReference type="PROSITE" id="PS51935"/>
    </source>
</evidence>
<keyword evidence="5" id="KW-0732">Signal</keyword>
<feature type="signal peptide" evidence="5">
    <location>
        <begin position="1"/>
        <end position="28"/>
    </location>
</feature>
<dbReference type="Gene3D" id="3.90.1720.10">
    <property type="entry name" value="endopeptidase domain like (from Nostoc punctiforme)"/>
    <property type="match status" value="1"/>
</dbReference>
<evidence type="ECO:0000256" key="4">
    <source>
        <dbReference type="ARBA" id="ARBA00022807"/>
    </source>
</evidence>
<proteinExistence type="inferred from homology"/>
<evidence type="ECO:0000256" key="2">
    <source>
        <dbReference type="ARBA" id="ARBA00022670"/>
    </source>
</evidence>
<dbReference type="PROSITE" id="PS51935">
    <property type="entry name" value="NLPC_P60"/>
    <property type="match status" value="1"/>
</dbReference>
<protein>
    <submittedName>
        <fullName evidence="7">Hydrophobic W protein</fullName>
    </submittedName>
</protein>
<dbReference type="AlphaFoldDB" id="A0A1M5V191"/>
<dbReference type="GO" id="GO:0006508">
    <property type="term" value="P:proteolysis"/>
    <property type="evidence" value="ECO:0007669"/>
    <property type="project" value="UniProtKB-KW"/>
</dbReference>
<dbReference type="Pfam" id="PF07538">
    <property type="entry name" value="ChW"/>
    <property type="match status" value="3"/>
</dbReference>
<evidence type="ECO:0000256" key="1">
    <source>
        <dbReference type="ARBA" id="ARBA00007074"/>
    </source>
</evidence>
<dbReference type="InterPro" id="IPR006637">
    <property type="entry name" value="ChW"/>
</dbReference>
<reference evidence="7 8" key="1">
    <citation type="submission" date="2016-11" db="EMBL/GenBank/DDBJ databases">
        <authorList>
            <person name="Jaros S."/>
            <person name="Januszkiewicz K."/>
            <person name="Wedrychowicz H."/>
        </authorList>
    </citation>
    <scope>NUCLEOTIDE SEQUENCE [LARGE SCALE GENOMIC DNA]</scope>
    <source>
        <strain evidence="7 8">DSM 6191</strain>
    </source>
</reference>
<dbReference type="InterPro" id="IPR051794">
    <property type="entry name" value="PG_Endopeptidase_C40"/>
</dbReference>
<evidence type="ECO:0000256" key="3">
    <source>
        <dbReference type="ARBA" id="ARBA00022801"/>
    </source>
</evidence>
<accession>A0A1M5V191</accession>
<dbReference type="SMART" id="SM00728">
    <property type="entry name" value="ChW"/>
    <property type="match status" value="3"/>
</dbReference>
<evidence type="ECO:0000313" key="7">
    <source>
        <dbReference type="EMBL" id="SHH69025.1"/>
    </source>
</evidence>
<dbReference type="Pfam" id="PF00877">
    <property type="entry name" value="NLPC_P60"/>
    <property type="match status" value="1"/>
</dbReference>
<sequence length="283" mass="31059">MKKLLKLLIFVPALLISFIVAKTEVVQAAETIHIEYQAHMQNLGWIPVKGYGDVAGRPGEGLRMEAIAIHTNDPNVKLEYQAHVENYGWMPVVKDGMIAGISGQNLRMEAISIAAKDASGKDAVGYNLRYRVYLQYKGWQEWKSGGQIAGTTGESRGIEAIQISLSKGNPDPLGQDVVNEAYRHLGKTYVYGATGPNTFDCSGLTQYVYKQVGINISRTTFTQINDGVSVSYSNLQPGDLVFTSTTHVGIYIGNGQMIHAPQTGDVVKISSIWNFYAARRIIN</sequence>
<dbReference type="EMBL" id="FQXU01000003">
    <property type="protein sequence ID" value="SHH69025.1"/>
    <property type="molecule type" value="Genomic_DNA"/>
</dbReference>
<dbReference type="PANTHER" id="PTHR47359:SF3">
    <property type="entry name" value="NLP_P60 DOMAIN-CONTAINING PROTEIN-RELATED"/>
    <property type="match status" value="1"/>
</dbReference>
<dbReference type="PANTHER" id="PTHR47359">
    <property type="entry name" value="PEPTIDOGLYCAN DL-ENDOPEPTIDASE CWLO"/>
    <property type="match status" value="1"/>
</dbReference>
<keyword evidence="4" id="KW-0788">Thiol protease</keyword>
<feature type="chain" id="PRO_5009914327" evidence="5">
    <location>
        <begin position="29"/>
        <end position="283"/>
    </location>
</feature>
<gene>
    <name evidence="7" type="ORF">SAMN02745941_00725</name>
</gene>
<keyword evidence="2" id="KW-0645">Protease</keyword>
<dbReference type="InterPro" id="IPR038765">
    <property type="entry name" value="Papain-like_cys_pep_sf"/>
</dbReference>
<evidence type="ECO:0000313" key="8">
    <source>
        <dbReference type="Proteomes" id="UP000184241"/>
    </source>
</evidence>
<comment type="similarity">
    <text evidence="1">Belongs to the peptidase C40 family.</text>
</comment>